<dbReference type="EMBL" id="AMCI01002290">
    <property type="protein sequence ID" value="EJX03123.1"/>
    <property type="molecule type" value="Genomic_DNA"/>
</dbReference>
<accession>J9GLR5</accession>
<protein>
    <submittedName>
        <fullName evidence="1">Uncharacterized protein</fullName>
    </submittedName>
</protein>
<reference evidence="1" key="1">
    <citation type="journal article" date="2012" name="PLoS ONE">
        <title>Gene sets for utilization of primary and secondary nutrition supplies in the distal gut of endangered iberian lynx.</title>
        <authorList>
            <person name="Alcaide M."/>
            <person name="Messina E."/>
            <person name="Richter M."/>
            <person name="Bargiela R."/>
            <person name="Peplies J."/>
            <person name="Huws S.A."/>
            <person name="Newbold C.J."/>
            <person name="Golyshin P.N."/>
            <person name="Simon M.A."/>
            <person name="Lopez G."/>
            <person name="Yakimov M.M."/>
            <person name="Ferrer M."/>
        </authorList>
    </citation>
    <scope>NUCLEOTIDE SEQUENCE</scope>
</reference>
<comment type="caution">
    <text evidence="1">The sequence shown here is derived from an EMBL/GenBank/DDBJ whole genome shotgun (WGS) entry which is preliminary data.</text>
</comment>
<gene>
    <name evidence="1" type="ORF">EVA_08770</name>
</gene>
<proteinExistence type="predicted"/>
<name>J9GLR5_9ZZZZ</name>
<sequence length="49" mass="5879">MPKEKRGLVPYIDKSLSPIFRYSSTKSQVLQIRFHHPNPIDFSFRRRFG</sequence>
<dbReference type="AlphaFoldDB" id="J9GLR5"/>
<organism evidence="1">
    <name type="scientific">gut metagenome</name>
    <dbReference type="NCBI Taxonomy" id="749906"/>
    <lineage>
        <taxon>unclassified sequences</taxon>
        <taxon>metagenomes</taxon>
        <taxon>organismal metagenomes</taxon>
    </lineage>
</organism>
<evidence type="ECO:0000313" key="1">
    <source>
        <dbReference type="EMBL" id="EJX03123.1"/>
    </source>
</evidence>